<accession>A0A6L7A8B5</accession>
<evidence type="ECO:0000313" key="2">
    <source>
        <dbReference type="EMBL" id="MWL49918.1"/>
    </source>
</evidence>
<evidence type="ECO:0000256" key="1">
    <source>
        <dbReference type="SAM" id="MobiDB-lite"/>
    </source>
</evidence>
<dbReference type="RefSeq" id="WP_160392071.1">
    <property type="nucleotide sequence ID" value="NZ_WTMY01000976.1"/>
</dbReference>
<gene>
    <name evidence="2" type="ORF">GQM04_31460</name>
</gene>
<dbReference type="Proteomes" id="UP000487258">
    <property type="component" value="Unassembled WGS sequence"/>
</dbReference>
<feature type="region of interest" description="Disordered" evidence="1">
    <location>
        <begin position="1"/>
        <end position="28"/>
    </location>
</feature>
<protein>
    <submittedName>
        <fullName evidence="2">Uncharacterized protein</fullName>
    </submittedName>
</protein>
<dbReference type="EMBL" id="WTMY01000976">
    <property type="protein sequence ID" value="MWL49918.1"/>
    <property type="molecule type" value="Genomic_DNA"/>
</dbReference>
<comment type="caution">
    <text evidence="2">The sequence shown here is derived from an EMBL/GenBank/DDBJ whole genome shotgun (WGS) entry which is preliminary data.</text>
</comment>
<proteinExistence type="predicted"/>
<feature type="region of interest" description="Disordered" evidence="1">
    <location>
        <begin position="113"/>
        <end position="142"/>
    </location>
</feature>
<organism evidence="2 3">
    <name type="scientific">Escherichia coli</name>
    <dbReference type="NCBI Taxonomy" id="562"/>
    <lineage>
        <taxon>Bacteria</taxon>
        <taxon>Pseudomonadati</taxon>
        <taxon>Pseudomonadota</taxon>
        <taxon>Gammaproteobacteria</taxon>
        <taxon>Enterobacterales</taxon>
        <taxon>Enterobacteriaceae</taxon>
        <taxon>Escherichia</taxon>
    </lineage>
</organism>
<name>A0A6L7A8B5_ECOLX</name>
<dbReference type="AlphaFoldDB" id="A0A6L7A8B5"/>
<sequence>MSPERWRNVGSFCAAPPSTEARSSGNRTANHSAVFVPQLFRAIDKLAAGESHEVRTYTISTSFRLCAVCDAVKTADDGQKNPPVSGGRQSQFPDDDSCFEVLLCPLNLPQEHRKNNSDDGTGCGNVGPRTRTQTFPTWSGLRPDTLDIVPSIR</sequence>
<evidence type="ECO:0000313" key="3">
    <source>
        <dbReference type="Proteomes" id="UP000487258"/>
    </source>
</evidence>
<reference evidence="2 3" key="1">
    <citation type="submission" date="2019-12" db="EMBL/GenBank/DDBJ databases">
        <title>Enteriobacteria Tanzani isolates_10432.</title>
        <authorList>
            <person name="Subbiah M."/>
            <person name="Call D."/>
        </authorList>
    </citation>
    <scope>NUCLEOTIDE SEQUENCE [LARGE SCALE GENOMIC DNA]</scope>
    <source>
        <strain evidence="2 3">10432wF6</strain>
    </source>
</reference>